<protein>
    <submittedName>
        <fullName evidence="3">Type II toxin-antitoxin system RelE/ParE family toxin</fullName>
    </submittedName>
</protein>
<proteinExistence type="inferred from homology"/>
<dbReference type="SUPFAM" id="SSF143011">
    <property type="entry name" value="RelE-like"/>
    <property type="match status" value="1"/>
</dbReference>
<dbReference type="InterPro" id="IPR035093">
    <property type="entry name" value="RelE/ParE_toxin_dom_sf"/>
</dbReference>
<keyword evidence="2" id="KW-1277">Toxin-antitoxin system</keyword>
<evidence type="ECO:0000256" key="2">
    <source>
        <dbReference type="ARBA" id="ARBA00022649"/>
    </source>
</evidence>
<dbReference type="PANTHER" id="PTHR35601:SF1">
    <property type="entry name" value="TOXIN RELE"/>
    <property type="match status" value="1"/>
</dbReference>
<dbReference type="Gene3D" id="3.30.2310.20">
    <property type="entry name" value="RelE-like"/>
    <property type="match status" value="1"/>
</dbReference>
<reference evidence="3" key="1">
    <citation type="submission" date="2020-09" db="EMBL/GenBank/DDBJ databases">
        <authorList>
            <person name="Kim M.K."/>
        </authorList>
    </citation>
    <scope>NUCLEOTIDE SEQUENCE</scope>
    <source>
        <strain evidence="3">BT704</strain>
    </source>
</reference>
<dbReference type="AlphaFoldDB" id="A0A927GBH7"/>
<organism evidence="3 4">
    <name type="scientific">Spirosoma validum</name>
    <dbReference type="NCBI Taxonomy" id="2771355"/>
    <lineage>
        <taxon>Bacteria</taxon>
        <taxon>Pseudomonadati</taxon>
        <taxon>Bacteroidota</taxon>
        <taxon>Cytophagia</taxon>
        <taxon>Cytophagales</taxon>
        <taxon>Cytophagaceae</taxon>
        <taxon>Spirosoma</taxon>
    </lineage>
</organism>
<dbReference type="Proteomes" id="UP000653797">
    <property type="component" value="Unassembled WGS sequence"/>
</dbReference>
<dbReference type="EMBL" id="JACXAA010000001">
    <property type="protein sequence ID" value="MBD2751495.1"/>
    <property type="molecule type" value="Genomic_DNA"/>
</dbReference>
<keyword evidence="4" id="KW-1185">Reference proteome</keyword>
<evidence type="ECO:0000313" key="4">
    <source>
        <dbReference type="Proteomes" id="UP000653797"/>
    </source>
</evidence>
<dbReference type="Pfam" id="PF05016">
    <property type="entry name" value="ParE_toxin"/>
    <property type="match status" value="1"/>
</dbReference>
<evidence type="ECO:0000256" key="1">
    <source>
        <dbReference type="ARBA" id="ARBA00006226"/>
    </source>
</evidence>
<dbReference type="RefSeq" id="WP_191037138.1">
    <property type="nucleotide sequence ID" value="NZ_JACXAA010000001.1"/>
</dbReference>
<accession>A0A927GBH7</accession>
<dbReference type="InterPro" id="IPR007712">
    <property type="entry name" value="RelE/ParE_toxin"/>
</dbReference>
<gene>
    <name evidence="3" type="ORF">IC230_01220</name>
</gene>
<comment type="similarity">
    <text evidence="1">Belongs to the RelE toxin family.</text>
</comment>
<sequence length="83" mass="9786">MYQVQISNRAAKALEKLPDGLYERIREAIQDLAENPRPTGCKKLKGRLGYRIRVGDYRIVYEIEDDKLLVLIIDIGHRREIYR</sequence>
<comment type="caution">
    <text evidence="3">The sequence shown here is derived from an EMBL/GenBank/DDBJ whole genome shotgun (WGS) entry which is preliminary data.</text>
</comment>
<evidence type="ECO:0000313" key="3">
    <source>
        <dbReference type="EMBL" id="MBD2751495.1"/>
    </source>
</evidence>
<name>A0A927GBH7_9BACT</name>
<dbReference type="PANTHER" id="PTHR35601">
    <property type="entry name" value="TOXIN RELE"/>
    <property type="match status" value="1"/>
</dbReference>